<comment type="caution">
    <text evidence="2">The sequence shown here is derived from an EMBL/GenBank/DDBJ whole genome shotgun (WGS) entry which is preliminary data.</text>
</comment>
<accession>A0ABR7R2T6</accession>
<keyword evidence="1" id="KW-0472">Membrane</keyword>
<dbReference type="RefSeq" id="WP_187777154.1">
    <property type="nucleotide sequence ID" value="NZ_JACTUZ010000006.1"/>
</dbReference>
<dbReference type="PROSITE" id="PS51257">
    <property type="entry name" value="PROKAR_LIPOPROTEIN"/>
    <property type="match status" value="1"/>
</dbReference>
<gene>
    <name evidence="2" type="ORF">IBL25_03410</name>
</gene>
<feature type="transmembrane region" description="Helical" evidence="1">
    <location>
        <begin position="36"/>
        <end position="64"/>
    </location>
</feature>
<protein>
    <recommendedName>
        <fullName evidence="4">Mercuric ion transport protein</fullName>
    </recommendedName>
</protein>
<evidence type="ECO:0000313" key="3">
    <source>
        <dbReference type="Proteomes" id="UP000603940"/>
    </source>
</evidence>
<name>A0ABR7R2T6_9PROT</name>
<dbReference type="Proteomes" id="UP000603940">
    <property type="component" value="Unassembled WGS sequence"/>
</dbReference>
<keyword evidence="3" id="KW-1185">Reference proteome</keyword>
<evidence type="ECO:0008006" key="4">
    <source>
        <dbReference type="Google" id="ProtNLM"/>
    </source>
</evidence>
<evidence type="ECO:0000313" key="2">
    <source>
        <dbReference type="EMBL" id="MBC9175992.1"/>
    </source>
</evidence>
<sequence>MRLATKVLGLTAGATATTGAVVTACATCCAVPVLGSVLAAIGLAGLGTVAVGWVVGLAVLLLAATIGLVIVRHRAAAGACAPSTGPACSVSACGCGSMPSGAVSGGRS</sequence>
<keyword evidence="1" id="KW-1133">Transmembrane helix</keyword>
<dbReference type="EMBL" id="JACTUZ010000006">
    <property type="protein sequence ID" value="MBC9175992.1"/>
    <property type="molecule type" value="Genomic_DNA"/>
</dbReference>
<reference evidence="2 3" key="1">
    <citation type="journal article" date="2009" name="Int. J. Syst. Evol. Microbiol.">
        <title>Transfer of Teichococcus ludipueritiae and Muricoccus roseus to the genus Roseomonas, as Roseomonas ludipueritiae comb. nov. and Roseomonas rosea comb. nov., respectively, and emended description of the genus Roseomonas.</title>
        <authorList>
            <person name="Sanchez-Porro C."/>
            <person name="Gallego V."/>
            <person name="Busse H.J."/>
            <person name="Kampfer P."/>
            <person name="Ventosa A."/>
        </authorList>
    </citation>
    <scope>NUCLEOTIDE SEQUENCE [LARGE SCALE GENOMIC DNA]</scope>
    <source>
        <strain evidence="2 3">DSM 14915</strain>
    </source>
</reference>
<evidence type="ECO:0000256" key="1">
    <source>
        <dbReference type="SAM" id="Phobius"/>
    </source>
</evidence>
<keyword evidence="1" id="KW-0812">Transmembrane</keyword>
<organism evidence="2 3">
    <name type="scientific">Pseudoroseomonas ludipueritiae</name>
    <dbReference type="NCBI Taxonomy" id="198093"/>
    <lineage>
        <taxon>Bacteria</taxon>
        <taxon>Pseudomonadati</taxon>
        <taxon>Pseudomonadota</taxon>
        <taxon>Alphaproteobacteria</taxon>
        <taxon>Acetobacterales</taxon>
        <taxon>Acetobacteraceae</taxon>
        <taxon>Pseudoroseomonas</taxon>
    </lineage>
</organism>
<proteinExistence type="predicted"/>